<organism evidence="4 5">
    <name type="scientific">Halobellus ruber</name>
    <dbReference type="NCBI Taxonomy" id="2761102"/>
    <lineage>
        <taxon>Archaea</taxon>
        <taxon>Methanobacteriati</taxon>
        <taxon>Methanobacteriota</taxon>
        <taxon>Stenosarchaea group</taxon>
        <taxon>Halobacteria</taxon>
        <taxon>Halobacteriales</taxon>
        <taxon>Haloferacaceae</taxon>
        <taxon>Halobellus</taxon>
    </lineage>
</organism>
<dbReference type="EMBL" id="JACKXD010000004">
    <property type="protein sequence ID" value="MBB6647170.1"/>
    <property type="molecule type" value="Genomic_DNA"/>
</dbReference>
<dbReference type="GO" id="GO:0016787">
    <property type="term" value="F:hydrolase activity"/>
    <property type="evidence" value="ECO:0007669"/>
    <property type="project" value="UniProtKB-KW"/>
</dbReference>
<dbReference type="AlphaFoldDB" id="A0A7J9SJP7"/>
<dbReference type="PANTHER" id="PTHR22946">
    <property type="entry name" value="DIENELACTONE HYDROLASE DOMAIN-CONTAINING PROTEIN-RELATED"/>
    <property type="match status" value="1"/>
</dbReference>
<name>A0A7J9SJP7_9EURY</name>
<evidence type="ECO:0000313" key="4">
    <source>
        <dbReference type="EMBL" id="MBB6647170.1"/>
    </source>
</evidence>
<feature type="transmembrane region" description="Helical" evidence="2">
    <location>
        <begin position="456"/>
        <end position="477"/>
    </location>
</feature>
<dbReference type="Pfam" id="PF12146">
    <property type="entry name" value="Hydrolase_4"/>
    <property type="match status" value="1"/>
</dbReference>
<feature type="transmembrane region" description="Helical" evidence="2">
    <location>
        <begin position="369"/>
        <end position="390"/>
    </location>
</feature>
<evidence type="ECO:0000256" key="1">
    <source>
        <dbReference type="ARBA" id="ARBA00038115"/>
    </source>
</evidence>
<feature type="transmembrane region" description="Helical" evidence="2">
    <location>
        <begin position="410"/>
        <end position="436"/>
    </location>
</feature>
<dbReference type="InterPro" id="IPR029058">
    <property type="entry name" value="AB_hydrolase_fold"/>
</dbReference>
<keyword evidence="5" id="KW-1185">Reference proteome</keyword>
<feature type="domain" description="Serine aminopeptidase S33" evidence="3">
    <location>
        <begin position="64"/>
        <end position="164"/>
    </location>
</feature>
<keyword evidence="2" id="KW-1133">Transmembrane helix</keyword>
<evidence type="ECO:0000259" key="3">
    <source>
        <dbReference type="Pfam" id="PF12146"/>
    </source>
</evidence>
<comment type="similarity">
    <text evidence="1">Belongs to the AB hydrolase superfamily. FUS2 hydrolase family.</text>
</comment>
<feature type="transmembrane region" description="Helical" evidence="2">
    <location>
        <begin position="554"/>
        <end position="576"/>
    </location>
</feature>
<reference evidence="4 5" key="1">
    <citation type="submission" date="2020-08" db="EMBL/GenBank/DDBJ databases">
        <authorList>
            <person name="Seo M.-J."/>
        </authorList>
    </citation>
    <scope>NUCLEOTIDE SEQUENCE [LARGE SCALE GENOMIC DNA]</scope>
    <source>
        <strain evidence="4 5">MBLA0160</strain>
    </source>
</reference>
<keyword evidence="4" id="KW-0378">Hydrolase</keyword>
<sequence>MHRRHAVLIIAVLMVVAGGLVAAAVQTNGGQVEVKEVRFAGPDGQTVEGDLYIPPGATDENPAPGVVATHGYINSKETQSPFAIEFARRGMVVLAIDQTGHGYSDPPAFGAGFGGPPALSYMQSLSFVDDDNIGLEGHSMGGWASVAAAATYPEGYESVTLVGSSTASFPGVPEGNTEFPRNTAVVFSEYDEFSMLMWGIPHASDVERSEKLQGLFGTDDPIEEGRTYGSIEDGTARQLYTPATTHPGDHLSTTAVGDAIEWQQRTLDGTDDRPPGDQIWWVKELATLVSLLGGVLFLFPFGATLLSDRRLGTAVRDRPAAAGATGISRYLTFALAAIIPVATYLPLNLLGQNSISPSWLFPQQITNGVLVWAVANAAIIVGLFGVWHLVDNRGTSRERYGFDADGPRTVAASAAAAVAVVGTFYLLLAGVGYLFGTDFRFWVFAVKLPSTLQLGIVFRYLLPLTLFFLAFELLLNGQLRTDGDGFGRAFATNWVAAVGGFVAFLAVQYGVLLSGQPLPFGEPLLTIVAFQFVAVLTIATAVSTYFFRKTGRVWTGAFVNALLVTTILVAGTATHVPL</sequence>
<dbReference type="Proteomes" id="UP000546257">
    <property type="component" value="Unassembled WGS sequence"/>
</dbReference>
<feature type="transmembrane region" description="Helical" evidence="2">
    <location>
        <begin position="285"/>
        <end position="306"/>
    </location>
</feature>
<comment type="caution">
    <text evidence="4">The sequence shown here is derived from an EMBL/GenBank/DDBJ whole genome shotgun (WGS) entry which is preliminary data.</text>
</comment>
<dbReference type="InterPro" id="IPR022742">
    <property type="entry name" value="Hydrolase_4"/>
</dbReference>
<dbReference type="Gene3D" id="3.40.50.1820">
    <property type="entry name" value="alpha/beta hydrolase"/>
    <property type="match status" value="1"/>
</dbReference>
<gene>
    <name evidence="4" type="ORF">H5V44_12895</name>
</gene>
<feature type="transmembrane region" description="Helical" evidence="2">
    <location>
        <begin position="327"/>
        <end position="349"/>
    </location>
</feature>
<evidence type="ECO:0000256" key="2">
    <source>
        <dbReference type="SAM" id="Phobius"/>
    </source>
</evidence>
<feature type="transmembrane region" description="Helical" evidence="2">
    <location>
        <begin position="489"/>
        <end position="512"/>
    </location>
</feature>
<keyword evidence="2" id="KW-0472">Membrane</keyword>
<dbReference type="PRINTS" id="PR00111">
    <property type="entry name" value="ABHYDROLASE"/>
</dbReference>
<dbReference type="InterPro" id="IPR050261">
    <property type="entry name" value="FrsA_esterase"/>
</dbReference>
<evidence type="ECO:0000313" key="5">
    <source>
        <dbReference type="Proteomes" id="UP000546257"/>
    </source>
</evidence>
<keyword evidence="2" id="KW-0812">Transmembrane</keyword>
<proteinExistence type="inferred from homology"/>
<accession>A0A7J9SJP7</accession>
<dbReference type="SUPFAM" id="SSF53474">
    <property type="entry name" value="alpha/beta-Hydrolases"/>
    <property type="match status" value="1"/>
</dbReference>
<protein>
    <submittedName>
        <fullName evidence="4">Alpha/beta hydrolase</fullName>
    </submittedName>
</protein>
<dbReference type="RefSeq" id="WP_185193541.1">
    <property type="nucleotide sequence ID" value="NZ_JACKXD010000004.1"/>
</dbReference>
<dbReference type="InterPro" id="IPR000073">
    <property type="entry name" value="AB_hydrolase_1"/>
</dbReference>
<feature type="transmembrane region" description="Helical" evidence="2">
    <location>
        <begin position="524"/>
        <end position="547"/>
    </location>
</feature>